<keyword evidence="4" id="KW-1133">Transmembrane helix</keyword>
<feature type="transmembrane region" description="Helical" evidence="4">
    <location>
        <begin position="106"/>
        <end position="129"/>
    </location>
</feature>
<evidence type="ECO:0000256" key="4">
    <source>
        <dbReference type="SAM" id="Phobius"/>
    </source>
</evidence>
<keyword evidence="6" id="KW-1185">Reference proteome</keyword>
<dbReference type="PANTHER" id="PTHR37042">
    <property type="entry name" value="OUTER MEMBRANE PROTEIN RV1973"/>
    <property type="match status" value="1"/>
</dbReference>
<keyword evidence="2 4" id="KW-0472">Membrane</keyword>
<protein>
    <recommendedName>
        <fullName evidence="7">Mce-associated membrane protein</fullName>
    </recommendedName>
</protein>
<evidence type="ECO:0000313" key="5">
    <source>
        <dbReference type="EMBL" id="MCQ4043291.1"/>
    </source>
</evidence>
<evidence type="ECO:0000256" key="2">
    <source>
        <dbReference type="ARBA" id="ARBA00023136"/>
    </source>
</evidence>
<feature type="region of interest" description="Disordered" evidence="3">
    <location>
        <begin position="1"/>
        <end position="72"/>
    </location>
</feature>
<accession>A0ABT1PES3</accession>
<keyword evidence="4" id="KW-0812">Transmembrane</keyword>
<gene>
    <name evidence="5" type="ORF">NON19_14950</name>
</gene>
<dbReference type="EMBL" id="JANFNH010000014">
    <property type="protein sequence ID" value="MCQ4043291.1"/>
    <property type="molecule type" value="Genomic_DNA"/>
</dbReference>
<evidence type="ECO:0000313" key="6">
    <source>
        <dbReference type="Proteomes" id="UP001206206"/>
    </source>
</evidence>
<feature type="region of interest" description="Disordered" evidence="3">
    <location>
        <begin position="78"/>
        <end position="97"/>
    </location>
</feature>
<feature type="compositionally biased region" description="Low complexity" evidence="3">
    <location>
        <begin position="45"/>
        <end position="57"/>
    </location>
</feature>
<dbReference type="RefSeq" id="WP_255928243.1">
    <property type="nucleotide sequence ID" value="NZ_JANFNH010000014.1"/>
</dbReference>
<proteinExistence type="predicted"/>
<evidence type="ECO:0008006" key="7">
    <source>
        <dbReference type="Google" id="ProtNLM"/>
    </source>
</evidence>
<name>A0ABT1PES3_9ACTN</name>
<reference evidence="5 6" key="1">
    <citation type="submission" date="2022-06" db="EMBL/GenBank/DDBJ databases">
        <title>Draft genome sequence of type strain Streptomyces rubrisoli DSM 42083.</title>
        <authorList>
            <person name="Duangmal K."/>
            <person name="Klaysubun C."/>
        </authorList>
    </citation>
    <scope>NUCLEOTIDE SEQUENCE [LARGE SCALE GENOMIC DNA]</scope>
    <source>
        <strain evidence="5 6">DSM 42083</strain>
    </source>
</reference>
<comment type="caution">
    <text evidence="5">The sequence shown here is derived from an EMBL/GenBank/DDBJ whole genome shotgun (WGS) entry which is preliminary data.</text>
</comment>
<dbReference type="Proteomes" id="UP001206206">
    <property type="component" value="Unassembled WGS sequence"/>
</dbReference>
<organism evidence="5 6">
    <name type="scientific">Streptantibioticus rubrisoli</name>
    <dbReference type="NCBI Taxonomy" id="1387313"/>
    <lineage>
        <taxon>Bacteria</taxon>
        <taxon>Bacillati</taxon>
        <taxon>Actinomycetota</taxon>
        <taxon>Actinomycetes</taxon>
        <taxon>Kitasatosporales</taxon>
        <taxon>Streptomycetaceae</taxon>
        <taxon>Streptantibioticus</taxon>
    </lineage>
</organism>
<comment type="subcellular location">
    <subcellularLocation>
        <location evidence="1">Membrane</location>
    </subcellularLocation>
</comment>
<sequence>MANKTLRGRVGGPSRQRSVAAAARAAAKRSQMARQPDQVATESGPAPDAAAGRQAEPAAEETHDGERVPSAPLRLVGRRRQARGTAETCAGTETEKTTVSPRRLRLLSAVLAVLVAAGLATATTLGLQYRDAERTAQARVGALAAARAVAPVILSYDYRHLASDFAAADSRLTGSFLDQYRKTTRTVVGPTAIKYHGVVKATVAQPPGGAPAVSVVSASPDGAVVLLFMNQVTTSTEISGPRLDLNRVRMTMTRTSGGWEVSGIDAL</sequence>
<feature type="compositionally biased region" description="Low complexity" evidence="3">
    <location>
        <begin position="14"/>
        <end position="35"/>
    </location>
</feature>
<evidence type="ECO:0000256" key="1">
    <source>
        <dbReference type="ARBA" id="ARBA00004370"/>
    </source>
</evidence>
<evidence type="ECO:0000256" key="3">
    <source>
        <dbReference type="SAM" id="MobiDB-lite"/>
    </source>
</evidence>
<dbReference type="PANTHER" id="PTHR37042:SF4">
    <property type="entry name" value="OUTER MEMBRANE PROTEIN RV1973"/>
    <property type="match status" value="1"/>
</dbReference>